<accession>A0A3L8SV98</accession>
<dbReference type="InterPro" id="IPR050870">
    <property type="entry name" value="FAST_kinase"/>
</dbReference>
<protein>
    <recommendedName>
        <fullName evidence="4">RAP domain-containing protein</fullName>
    </recommendedName>
</protein>
<dbReference type="InterPro" id="IPR013579">
    <property type="entry name" value="FAST_2"/>
</dbReference>
<feature type="compositionally biased region" description="Basic and acidic residues" evidence="3">
    <location>
        <begin position="733"/>
        <end position="746"/>
    </location>
</feature>
<feature type="domain" description="RAP" evidence="4">
    <location>
        <begin position="779"/>
        <end position="839"/>
    </location>
</feature>
<keyword evidence="2" id="KW-0496">Mitochondrion</keyword>
<name>A0A3L8SV98_CHLGU</name>
<feature type="compositionally biased region" description="Basic residues" evidence="3">
    <location>
        <begin position="76"/>
        <end position="89"/>
    </location>
</feature>
<dbReference type="PANTHER" id="PTHR21228:SF70">
    <property type="entry name" value="FAST KINASE DOMAIN-CONTAINING PROTEIN 5, MITOCHONDRIAL"/>
    <property type="match status" value="1"/>
</dbReference>
<gene>
    <name evidence="5" type="ORF">DV515_00003063</name>
</gene>
<dbReference type="PANTHER" id="PTHR21228">
    <property type="entry name" value="FAST LEU-RICH DOMAIN-CONTAINING"/>
    <property type="match status" value="1"/>
</dbReference>
<dbReference type="GO" id="GO:0044528">
    <property type="term" value="P:regulation of mitochondrial mRNA stability"/>
    <property type="evidence" value="ECO:0007669"/>
    <property type="project" value="InterPro"/>
</dbReference>
<dbReference type="CDD" id="cd23739">
    <property type="entry name" value="TBRG4-like_N"/>
    <property type="match status" value="1"/>
</dbReference>
<dbReference type="GO" id="GO:0035770">
    <property type="term" value="C:ribonucleoprotein granule"/>
    <property type="evidence" value="ECO:0007669"/>
    <property type="project" value="TreeGrafter"/>
</dbReference>
<feature type="region of interest" description="Disordered" evidence="3">
    <location>
        <begin position="722"/>
        <end position="759"/>
    </location>
</feature>
<dbReference type="AlphaFoldDB" id="A0A3L8SV98"/>
<evidence type="ECO:0000256" key="1">
    <source>
        <dbReference type="ARBA" id="ARBA00004173"/>
    </source>
</evidence>
<evidence type="ECO:0000256" key="3">
    <source>
        <dbReference type="SAM" id="MobiDB-lite"/>
    </source>
</evidence>
<dbReference type="GO" id="GO:0000963">
    <property type="term" value="P:mitochondrial RNA processing"/>
    <property type="evidence" value="ECO:0007669"/>
    <property type="project" value="TreeGrafter"/>
</dbReference>
<dbReference type="GO" id="GO:0003723">
    <property type="term" value="F:RNA binding"/>
    <property type="evidence" value="ECO:0007669"/>
    <property type="project" value="TreeGrafter"/>
</dbReference>
<dbReference type="Pfam" id="PF08368">
    <property type="entry name" value="FAST_2"/>
    <property type="match status" value="1"/>
</dbReference>
<dbReference type="SMART" id="SM00952">
    <property type="entry name" value="RAP"/>
    <property type="match status" value="1"/>
</dbReference>
<keyword evidence="6" id="KW-1185">Reference proteome</keyword>
<proteinExistence type="predicted"/>
<sequence length="851" mass="95177">PRDRKRRQEEEEEEEEAAAAAERPRRPLSRRGPAPGRIAPYLEAVLSPTKLRPMATVLMCRRLPGLSRVTAFSTTAKRKAERGSSKSKKEKPDEPGAAKAGSQSGATIQLLKPQDYRVLYNPAAYAKGRAGSQQHVDRDSSQALGDTFTGPGTAQALQTFPAASSQALAPVRNALPKSSTLLEETVLATPYKEEAEKDKREVHDSKEDPRMFQKGRPEYRALTCDSAEPAQPLPAQEGDSILQSVAGCEGSPGILMDHFLKLSRLPAERRAPLLSDPRFGALCHRAVTAIRLFSTPDLIHILKACVPLAVPASHPLLNACEAEFCRRAWDMGLEQLLLVADCWRCLDRSVPSYLGILFSYANLHWKDLTLPQFVQLLYIIGEGRRSPADLAQKVESTILKHLDAFTLEELGAICLGLFKSLSGISEHVMRRIADRVSLQMEDMSTYALVNVLKMLRYTRMDHLPLMRELGRVIPARIPATNIQGIMHITLTYSSLHFFDEDVLAAVATSLPSKVSYCRSKDAAKFLWSFGCLDYEPPNEEEFYSSLIKQLHAKLHEFSRFPEHLLTALLGLAFVKRFPEELIDFALRKEFVQKTRGSKYELNKDLFTLGKSVEIECLTYQGSRLTPQLCQEFTEMVSGFAEREIYVRPEIVEATSLLESMLGGPEYVKNHMILPHTRSSDLEVRLAADGRPIPFNFKDPVTARKLKDVGISLTDDLMSQLIQGRAHNPSPTEVGKEARIPRQERGDTTGTPCLGGALSAGATSQAEPKAGLWQPGQVRLALQVSNRNHFCYGSRRLLGLHCLKRRQLRLLGYVVVEIPFWEWFPLLKRTRSEKLSYLHYKVFCPALLTRAA</sequence>
<dbReference type="Proteomes" id="UP000276834">
    <property type="component" value="Unassembled WGS sequence"/>
</dbReference>
<comment type="subcellular location">
    <subcellularLocation>
        <location evidence="1">Mitochondrion</location>
    </subcellularLocation>
</comment>
<feature type="region of interest" description="Disordered" evidence="3">
    <location>
        <begin position="1"/>
        <end position="40"/>
    </location>
</feature>
<organism evidence="5 6">
    <name type="scientific">Chloebia gouldiae</name>
    <name type="common">Gouldian finch</name>
    <name type="synonym">Erythrura gouldiae</name>
    <dbReference type="NCBI Taxonomy" id="44316"/>
    <lineage>
        <taxon>Eukaryota</taxon>
        <taxon>Metazoa</taxon>
        <taxon>Chordata</taxon>
        <taxon>Craniata</taxon>
        <taxon>Vertebrata</taxon>
        <taxon>Euteleostomi</taxon>
        <taxon>Archelosauria</taxon>
        <taxon>Archosauria</taxon>
        <taxon>Dinosauria</taxon>
        <taxon>Saurischia</taxon>
        <taxon>Theropoda</taxon>
        <taxon>Coelurosauria</taxon>
        <taxon>Aves</taxon>
        <taxon>Neognathae</taxon>
        <taxon>Neoaves</taxon>
        <taxon>Telluraves</taxon>
        <taxon>Australaves</taxon>
        <taxon>Passeriformes</taxon>
        <taxon>Passeroidea</taxon>
        <taxon>Passeridae</taxon>
        <taxon>Chloebia</taxon>
    </lineage>
</organism>
<dbReference type="InterPro" id="IPR010622">
    <property type="entry name" value="FAST_Leu-rich"/>
</dbReference>
<dbReference type="EMBL" id="QUSF01000005">
    <property type="protein sequence ID" value="RLW09230.1"/>
    <property type="molecule type" value="Genomic_DNA"/>
</dbReference>
<feature type="region of interest" description="Disordered" evidence="3">
    <location>
        <begin position="68"/>
        <end position="107"/>
    </location>
</feature>
<comment type="caution">
    <text evidence="5">The sequence shown here is derived from an EMBL/GenBank/DDBJ whole genome shotgun (WGS) entry which is preliminary data.</text>
</comment>
<feature type="region of interest" description="Disordered" evidence="3">
    <location>
        <begin position="129"/>
        <end position="152"/>
    </location>
</feature>
<evidence type="ECO:0000259" key="4">
    <source>
        <dbReference type="PROSITE" id="PS51286"/>
    </source>
</evidence>
<dbReference type="Pfam" id="PF06743">
    <property type="entry name" value="FAST_1"/>
    <property type="match status" value="1"/>
</dbReference>
<dbReference type="Pfam" id="PF08373">
    <property type="entry name" value="RAP"/>
    <property type="match status" value="1"/>
</dbReference>
<dbReference type="PROSITE" id="PS51286">
    <property type="entry name" value="RAP"/>
    <property type="match status" value="1"/>
</dbReference>
<feature type="region of interest" description="Disordered" evidence="3">
    <location>
        <begin position="192"/>
        <end position="211"/>
    </location>
</feature>
<reference evidence="5 6" key="1">
    <citation type="journal article" date="2018" name="Proc. R. Soc. B">
        <title>A non-coding region near Follistatin controls head colour polymorphism in the Gouldian finch.</title>
        <authorList>
            <person name="Toomey M.B."/>
            <person name="Marques C.I."/>
            <person name="Andrade P."/>
            <person name="Araujo P.M."/>
            <person name="Sabatino S."/>
            <person name="Gazda M.A."/>
            <person name="Afonso S."/>
            <person name="Lopes R.J."/>
            <person name="Corbo J.C."/>
            <person name="Carneiro M."/>
        </authorList>
    </citation>
    <scope>NUCLEOTIDE SEQUENCE [LARGE SCALE GENOMIC DNA]</scope>
    <source>
        <strain evidence="5">Red01</strain>
        <tissue evidence="5">Muscle</tissue>
    </source>
</reference>
<evidence type="ECO:0000313" key="6">
    <source>
        <dbReference type="Proteomes" id="UP000276834"/>
    </source>
</evidence>
<dbReference type="GO" id="GO:0005759">
    <property type="term" value="C:mitochondrial matrix"/>
    <property type="evidence" value="ECO:0007669"/>
    <property type="project" value="TreeGrafter"/>
</dbReference>
<feature type="non-terminal residue" evidence="5">
    <location>
        <position position="1"/>
    </location>
</feature>
<dbReference type="OrthoDB" id="10064757at2759"/>
<evidence type="ECO:0000313" key="5">
    <source>
        <dbReference type="EMBL" id="RLW09230.1"/>
    </source>
</evidence>
<evidence type="ECO:0000256" key="2">
    <source>
        <dbReference type="ARBA" id="ARBA00023128"/>
    </source>
</evidence>
<dbReference type="InterPro" id="IPR013584">
    <property type="entry name" value="RAP"/>
</dbReference>